<organism evidence="3 4">
    <name type="scientific">Kingdonia uniflora</name>
    <dbReference type="NCBI Taxonomy" id="39325"/>
    <lineage>
        <taxon>Eukaryota</taxon>
        <taxon>Viridiplantae</taxon>
        <taxon>Streptophyta</taxon>
        <taxon>Embryophyta</taxon>
        <taxon>Tracheophyta</taxon>
        <taxon>Spermatophyta</taxon>
        <taxon>Magnoliopsida</taxon>
        <taxon>Ranunculales</taxon>
        <taxon>Circaeasteraceae</taxon>
        <taxon>Kingdonia</taxon>
    </lineage>
</organism>
<dbReference type="PANTHER" id="PTHR46413">
    <property type="entry name" value="HEAVY METAL-ASSOCIATED ISOPRENYLATED PLANT PROTEIN 6"/>
    <property type="match status" value="1"/>
</dbReference>
<dbReference type="GO" id="GO:0046872">
    <property type="term" value="F:metal ion binding"/>
    <property type="evidence" value="ECO:0007669"/>
    <property type="project" value="InterPro"/>
</dbReference>
<dbReference type="PROSITE" id="PS50846">
    <property type="entry name" value="HMA_2"/>
    <property type="match status" value="2"/>
</dbReference>
<evidence type="ECO:0000313" key="4">
    <source>
        <dbReference type="Proteomes" id="UP000541444"/>
    </source>
</evidence>
<dbReference type="Pfam" id="PF00403">
    <property type="entry name" value="HMA"/>
    <property type="match status" value="2"/>
</dbReference>
<evidence type="ECO:0000256" key="1">
    <source>
        <dbReference type="SAM" id="MobiDB-lite"/>
    </source>
</evidence>
<dbReference type="InterPro" id="IPR044594">
    <property type="entry name" value="HIPP01/3/5/6"/>
</dbReference>
<dbReference type="InterPro" id="IPR006121">
    <property type="entry name" value="HMA_dom"/>
</dbReference>
<dbReference type="SUPFAM" id="SSF55008">
    <property type="entry name" value="HMA, heavy metal-associated domain"/>
    <property type="match status" value="2"/>
</dbReference>
<evidence type="ECO:0000313" key="3">
    <source>
        <dbReference type="EMBL" id="KAF6140216.1"/>
    </source>
</evidence>
<dbReference type="AlphaFoldDB" id="A0A7J7LC21"/>
<dbReference type="OrthoDB" id="689350at2759"/>
<proteinExistence type="predicted"/>
<keyword evidence="4" id="KW-1185">Reference proteome</keyword>
<feature type="compositionally biased region" description="Basic and acidic residues" evidence="1">
    <location>
        <begin position="96"/>
        <end position="140"/>
    </location>
</feature>
<sequence length="403" mass="43976">MGEKKIEENKVEVGEKKGDGGITTVVLKIDLHCDGCAKKVRRSIKHFEGVDDVKADSVANKIIVIGKVEPEKLRERVEEKIKKNVQLVSSSTSPQSKKEEKKPEEKKSEEKKTEKKPEEKKKEEGKKSDEKKPEEKKKETPVSTVILKIRLHCDGCIQKIRKSISKTKGILMRYVIFVGVQGVTVDAAKDLVTVKGTIDGKTLLPILKEKLKRNIEIVPAKKEEGCGDKKEGGGEKKESGGDKKDGGGDKKESGTGDKKASGGGDEKKEKSGGDGEKKEGGGKAAESKVEVNKMEYSSHGHIYGYGPEYENGYMHNFNGYGNGNGNGYGHGYPVENVYAPPMFSGYGSGYPGESSHTPQMFNGYGNGFPVQSLPAPQMFNAYDPNVHAPQMFSDENPNACSVM</sequence>
<feature type="domain" description="HMA" evidence="2">
    <location>
        <begin position="22"/>
        <end position="85"/>
    </location>
</feature>
<feature type="domain" description="HMA" evidence="2">
    <location>
        <begin position="142"/>
        <end position="219"/>
    </location>
</feature>
<name>A0A7J7LC21_9MAGN</name>
<dbReference type="InterPro" id="IPR036163">
    <property type="entry name" value="HMA_dom_sf"/>
</dbReference>
<dbReference type="EMBL" id="JACGCM010002394">
    <property type="protein sequence ID" value="KAF6140216.1"/>
    <property type="molecule type" value="Genomic_DNA"/>
</dbReference>
<evidence type="ECO:0000259" key="2">
    <source>
        <dbReference type="PROSITE" id="PS50846"/>
    </source>
</evidence>
<feature type="region of interest" description="Disordered" evidence="1">
    <location>
        <begin position="224"/>
        <end position="287"/>
    </location>
</feature>
<dbReference type="Gene3D" id="3.30.70.100">
    <property type="match status" value="2"/>
</dbReference>
<gene>
    <name evidence="3" type="ORF">GIB67_000264</name>
</gene>
<comment type="caution">
    <text evidence="3">The sequence shown here is derived from an EMBL/GenBank/DDBJ whole genome shotgun (WGS) entry which is preliminary data.</text>
</comment>
<dbReference type="PANTHER" id="PTHR46413:SF1">
    <property type="entry name" value="HEAVY METAL-ASSOCIATED ISOPRENYLATED PLANT PROTEIN 6"/>
    <property type="match status" value="1"/>
</dbReference>
<dbReference type="Proteomes" id="UP000541444">
    <property type="component" value="Unassembled WGS sequence"/>
</dbReference>
<feature type="region of interest" description="Disordered" evidence="1">
    <location>
        <begin position="85"/>
        <end position="141"/>
    </location>
</feature>
<reference evidence="3 4" key="1">
    <citation type="journal article" date="2020" name="IScience">
        <title>Genome Sequencing of the Endangered Kingdonia uniflora (Circaeasteraceae, Ranunculales) Reveals Potential Mechanisms of Evolutionary Specialization.</title>
        <authorList>
            <person name="Sun Y."/>
            <person name="Deng T."/>
            <person name="Zhang A."/>
            <person name="Moore M.J."/>
            <person name="Landis J.B."/>
            <person name="Lin N."/>
            <person name="Zhang H."/>
            <person name="Zhang X."/>
            <person name="Huang J."/>
            <person name="Zhang X."/>
            <person name="Sun H."/>
            <person name="Wang H."/>
        </authorList>
    </citation>
    <scope>NUCLEOTIDE SEQUENCE [LARGE SCALE GENOMIC DNA]</scope>
    <source>
        <strain evidence="3">TB1705</strain>
        <tissue evidence="3">Leaf</tissue>
    </source>
</reference>
<dbReference type="CDD" id="cd00371">
    <property type="entry name" value="HMA"/>
    <property type="match status" value="2"/>
</dbReference>
<protein>
    <recommendedName>
        <fullName evidence="2">HMA domain-containing protein</fullName>
    </recommendedName>
</protein>
<accession>A0A7J7LC21</accession>